<gene>
    <name evidence="8" type="ORF">C8A04DRAFT_9063</name>
</gene>
<evidence type="ECO:0000313" key="9">
    <source>
        <dbReference type="Proteomes" id="UP001302676"/>
    </source>
</evidence>
<dbReference type="Pfam" id="PF01266">
    <property type="entry name" value="DAO"/>
    <property type="match status" value="1"/>
</dbReference>
<dbReference type="GO" id="GO:0019478">
    <property type="term" value="P:D-amino acid catabolic process"/>
    <property type="evidence" value="ECO:0007669"/>
    <property type="project" value="TreeGrafter"/>
</dbReference>
<keyword evidence="6" id="KW-0732">Signal</keyword>
<dbReference type="SUPFAM" id="SSF54373">
    <property type="entry name" value="FAD-linked reductases, C-terminal domain"/>
    <property type="match status" value="1"/>
</dbReference>
<dbReference type="InterPro" id="IPR006076">
    <property type="entry name" value="FAD-dep_OxRdtase"/>
</dbReference>
<evidence type="ECO:0000256" key="6">
    <source>
        <dbReference type="SAM" id="SignalP"/>
    </source>
</evidence>
<dbReference type="GO" id="GO:0005737">
    <property type="term" value="C:cytoplasm"/>
    <property type="evidence" value="ECO:0007669"/>
    <property type="project" value="TreeGrafter"/>
</dbReference>
<dbReference type="GeneID" id="87821954"/>
<feature type="signal peptide" evidence="6">
    <location>
        <begin position="1"/>
        <end position="21"/>
    </location>
</feature>
<keyword evidence="9" id="KW-1185">Reference proteome</keyword>
<dbReference type="GO" id="GO:0003884">
    <property type="term" value="F:D-amino-acid oxidase activity"/>
    <property type="evidence" value="ECO:0007669"/>
    <property type="project" value="InterPro"/>
</dbReference>
<comment type="similarity">
    <text evidence="2">Belongs to the DAMOX/DASOX family.</text>
</comment>
<dbReference type="RefSeq" id="XP_062640682.1">
    <property type="nucleotide sequence ID" value="XM_062785341.1"/>
</dbReference>
<dbReference type="SUPFAM" id="SSF51971">
    <property type="entry name" value="Nucleotide-binding domain"/>
    <property type="match status" value="1"/>
</dbReference>
<keyword evidence="3" id="KW-0285">Flavoprotein</keyword>
<evidence type="ECO:0000256" key="4">
    <source>
        <dbReference type="ARBA" id="ARBA00022827"/>
    </source>
</evidence>
<reference evidence="8" key="2">
    <citation type="submission" date="2023-05" db="EMBL/GenBank/DDBJ databases">
        <authorList>
            <consortium name="Lawrence Berkeley National Laboratory"/>
            <person name="Steindorff A."/>
            <person name="Hensen N."/>
            <person name="Bonometti L."/>
            <person name="Westerberg I."/>
            <person name="Brannstrom I.O."/>
            <person name="Guillou S."/>
            <person name="Cros-Aarteil S."/>
            <person name="Calhoun S."/>
            <person name="Haridas S."/>
            <person name="Kuo A."/>
            <person name="Mondo S."/>
            <person name="Pangilinan J."/>
            <person name="Riley R."/>
            <person name="Labutti K."/>
            <person name="Andreopoulos B."/>
            <person name="Lipzen A."/>
            <person name="Chen C."/>
            <person name="Yanf M."/>
            <person name="Daum C."/>
            <person name="Ng V."/>
            <person name="Clum A."/>
            <person name="Ohm R."/>
            <person name="Martin F."/>
            <person name="Silar P."/>
            <person name="Natvig D."/>
            <person name="Lalanne C."/>
            <person name="Gautier V."/>
            <person name="Ament-Velasquez S.L."/>
            <person name="Kruys A."/>
            <person name="Hutchinson M.I."/>
            <person name="Powell A.J."/>
            <person name="Barry K."/>
            <person name="Miller A.N."/>
            <person name="Grigoriev I.V."/>
            <person name="Debuchy R."/>
            <person name="Gladieux P."/>
            <person name="Thoren M.H."/>
            <person name="Johannesson H."/>
        </authorList>
    </citation>
    <scope>NUCLEOTIDE SEQUENCE</scope>
    <source>
        <strain evidence="8">CBS 141.50</strain>
    </source>
</reference>
<dbReference type="Proteomes" id="UP001302676">
    <property type="component" value="Unassembled WGS sequence"/>
</dbReference>
<dbReference type="EMBL" id="MU853556">
    <property type="protein sequence ID" value="KAK4147311.1"/>
    <property type="molecule type" value="Genomic_DNA"/>
</dbReference>
<evidence type="ECO:0000256" key="3">
    <source>
        <dbReference type="ARBA" id="ARBA00022630"/>
    </source>
</evidence>
<keyword evidence="5" id="KW-0560">Oxidoreductase</keyword>
<comment type="cofactor">
    <cofactor evidence="1">
        <name>FAD</name>
        <dbReference type="ChEBI" id="CHEBI:57692"/>
    </cofactor>
</comment>
<feature type="chain" id="PRO_5042925956" description="FAD dependent oxidoreductase domain-containing protein" evidence="6">
    <location>
        <begin position="22"/>
        <end position="340"/>
    </location>
</feature>
<dbReference type="Gene3D" id="3.40.50.720">
    <property type="entry name" value="NAD(P)-binding Rossmann-like Domain"/>
    <property type="match status" value="1"/>
</dbReference>
<name>A0AAN6VAC9_9PEZI</name>
<evidence type="ECO:0000256" key="1">
    <source>
        <dbReference type="ARBA" id="ARBA00001974"/>
    </source>
</evidence>
<dbReference type="InterPro" id="IPR023209">
    <property type="entry name" value="DAO"/>
</dbReference>
<evidence type="ECO:0000313" key="8">
    <source>
        <dbReference type="EMBL" id="KAK4147311.1"/>
    </source>
</evidence>
<dbReference type="PANTHER" id="PTHR11530">
    <property type="entry name" value="D-AMINO ACID OXIDASE"/>
    <property type="match status" value="1"/>
</dbReference>
<dbReference type="GO" id="GO:0071949">
    <property type="term" value="F:FAD binding"/>
    <property type="evidence" value="ECO:0007669"/>
    <property type="project" value="InterPro"/>
</dbReference>
<accession>A0AAN6VAC9</accession>
<dbReference type="Gene3D" id="3.30.9.10">
    <property type="entry name" value="D-Amino Acid Oxidase, subunit A, domain 2"/>
    <property type="match status" value="1"/>
</dbReference>
<dbReference type="PANTHER" id="PTHR11530:SF11">
    <property type="entry name" value="D-ASPARTATE OXIDASE"/>
    <property type="match status" value="1"/>
</dbReference>
<comment type="caution">
    <text evidence="8">The sequence shown here is derived from an EMBL/GenBank/DDBJ whole genome shotgun (WGS) entry which is preliminary data.</text>
</comment>
<protein>
    <recommendedName>
        <fullName evidence="7">FAD dependent oxidoreductase domain-containing protein</fullName>
    </recommendedName>
</protein>
<proteinExistence type="inferred from homology"/>
<evidence type="ECO:0000259" key="7">
    <source>
        <dbReference type="Pfam" id="PF01266"/>
    </source>
</evidence>
<organism evidence="8 9">
    <name type="scientific">Dichotomopilus funicola</name>
    <dbReference type="NCBI Taxonomy" id="1934379"/>
    <lineage>
        <taxon>Eukaryota</taxon>
        <taxon>Fungi</taxon>
        <taxon>Dikarya</taxon>
        <taxon>Ascomycota</taxon>
        <taxon>Pezizomycotina</taxon>
        <taxon>Sordariomycetes</taxon>
        <taxon>Sordariomycetidae</taxon>
        <taxon>Sordariales</taxon>
        <taxon>Chaetomiaceae</taxon>
        <taxon>Dichotomopilus</taxon>
    </lineage>
</organism>
<dbReference type="AlphaFoldDB" id="A0AAN6VAC9"/>
<dbReference type="PIRSF" id="PIRSF000189">
    <property type="entry name" value="D-aa_oxidase"/>
    <property type="match status" value="1"/>
</dbReference>
<evidence type="ECO:0000256" key="2">
    <source>
        <dbReference type="ARBA" id="ARBA00006730"/>
    </source>
</evidence>
<keyword evidence="4" id="KW-0274">FAD</keyword>
<feature type="domain" description="FAD dependent oxidoreductase" evidence="7">
    <location>
        <begin position="4"/>
        <end position="335"/>
    </location>
</feature>
<evidence type="ECO:0000256" key="5">
    <source>
        <dbReference type="ARBA" id="ARBA00023002"/>
    </source>
</evidence>
<reference evidence="8" key="1">
    <citation type="journal article" date="2023" name="Mol. Phylogenet. Evol.">
        <title>Genome-scale phylogeny and comparative genomics of the fungal order Sordariales.</title>
        <authorList>
            <person name="Hensen N."/>
            <person name="Bonometti L."/>
            <person name="Westerberg I."/>
            <person name="Brannstrom I.O."/>
            <person name="Guillou S."/>
            <person name="Cros-Aarteil S."/>
            <person name="Calhoun S."/>
            <person name="Haridas S."/>
            <person name="Kuo A."/>
            <person name="Mondo S."/>
            <person name="Pangilinan J."/>
            <person name="Riley R."/>
            <person name="LaButti K."/>
            <person name="Andreopoulos B."/>
            <person name="Lipzen A."/>
            <person name="Chen C."/>
            <person name="Yan M."/>
            <person name="Daum C."/>
            <person name="Ng V."/>
            <person name="Clum A."/>
            <person name="Steindorff A."/>
            <person name="Ohm R.A."/>
            <person name="Martin F."/>
            <person name="Silar P."/>
            <person name="Natvig D.O."/>
            <person name="Lalanne C."/>
            <person name="Gautier V."/>
            <person name="Ament-Velasquez S.L."/>
            <person name="Kruys A."/>
            <person name="Hutchinson M.I."/>
            <person name="Powell A.J."/>
            <person name="Barry K."/>
            <person name="Miller A.N."/>
            <person name="Grigoriev I.V."/>
            <person name="Debuchy R."/>
            <person name="Gladieux P."/>
            <person name="Hiltunen Thoren M."/>
            <person name="Johannesson H."/>
        </authorList>
    </citation>
    <scope>NUCLEOTIDE SEQUENCE</scope>
    <source>
        <strain evidence="8">CBS 141.50</strain>
    </source>
</reference>
<sequence length="340" mass="36340">MGKITILGAGIIGLATATVLSETDPSHTITIVARDLPGDAPSQAWASPWACAGWVALGGSPSEEAMQLAALDYLRNTLVADHPESETGVRSVTLTDVFGTIPASAGASRGVGVWFTGRVPGYEVLSSQGDDGPLKVRYGSAVINPDVFLGWIRKQLEARGVRFERVAEIKALGDLKGRGHDVLVNASGLASRTLEDVKDEAVIMDRTYVTVVKGHFDGAFVHRGEGVYTYMFGRGDGTVVVGGVSEPVSGSVKNAAEIHQDMFRRAHEYLPEHFPSPKPEHYEVVKDLVGIRPLRPAGVRAEREELDGQKVVHAYGTTIGGYIHSFGLAKEAARLVTESL</sequence>